<dbReference type="Pfam" id="PF05742">
    <property type="entry name" value="TANGO2"/>
    <property type="match status" value="1"/>
</dbReference>
<dbReference type="PANTHER" id="PTHR17985">
    <property type="entry name" value="SER/THR-RICH PROTEIN T10 IN DGCR REGION"/>
    <property type="match status" value="1"/>
</dbReference>
<dbReference type="PATRIC" id="fig|1454006.5.peg.1619"/>
<proteinExistence type="predicted"/>
<dbReference type="STRING" id="1454006.AW14_08220"/>
<dbReference type="Proteomes" id="UP000032229">
    <property type="component" value="Chromosome"/>
</dbReference>
<dbReference type="AlphaFoldDB" id="A0A0C5VWV0"/>
<dbReference type="HOGENOM" id="CLU_084211_0_0_10"/>
<evidence type="ECO:0000313" key="1">
    <source>
        <dbReference type="EMBL" id="AJR03606.1"/>
    </source>
</evidence>
<evidence type="ECO:0000313" key="2">
    <source>
        <dbReference type="Proteomes" id="UP000032229"/>
    </source>
</evidence>
<accession>A0A0C5VWV0</accession>
<reference evidence="1 2" key="1">
    <citation type="submission" date="2014-02" db="EMBL/GenBank/DDBJ databases">
        <authorList>
            <person name="Young C.-C."/>
            <person name="Hameed A."/>
            <person name="Huang H.-C."/>
            <person name="Shahina M."/>
        </authorList>
    </citation>
    <scope>NUCLEOTIDE SEQUENCE [LARGE SCALE GENOMIC DNA]</scope>
    <source>
        <strain evidence="1 2">CC-SAMT-1</strain>
    </source>
</reference>
<dbReference type="OrthoDB" id="4380123at2"/>
<gene>
    <name evidence="1" type="ORF">AW14_08220</name>
</gene>
<keyword evidence="2" id="KW-1185">Reference proteome</keyword>
<name>A0A0C5VWV0_9FLAO</name>
<sequence length="241" mass="27261">MCTVSIVPLGKNNFVLTSNRDEAPNRVSLAPQIFTENDVKLLYPKDVEAGGTWIGVGENKRAVCLLNGASEGYDITKKFMRSRGLVVKDFLTTTNLQAAFSSYNLEGVAPFTMVIIDWNLDLSFFELLWDGQNKIWHTLPLEPKVWSSSTLYNNEMKEIRKHWFDTFALKNNLTAASLLKFHKTAGLDNNIFGVIMDRGPVKTTSITQVKLDNHVVELYYEDLLNPLKTVTTFNMKNFVNG</sequence>
<protein>
    <recommendedName>
        <fullName evidence="3">NRDE family protein</fullName>
    </recommendedName>
</protein>
<dbReference type="EMBL" id="CP007202">
    <property type="protein sequence ID" value="AJR03606.1"/>
    <property type="molecule type" value="Genomic_DNA"/>
</dbReference>
<organism evidence="1 2">
    <name type="scientific">Siansivirga zeaxanthinifaciens CC-SAMT-1</name>
    <dbReference type="NCBI Taxonomy" id="1454006"/>
    <lineage>
        <taxon>Bacteria</taxon>
        <taxon>Pseudomonadati</taxon>
        <taxon>Bacteroidota</taxon>
        <taxon>Flavobacteriia</taxon>
        <taxon>Flavobacteriales</taxon>
        <taxon>Flavobacteriaceae</taxon>
        <taxon>Siansivirga</taxon>
    </lineage>
</organism>
<evidence type="ECO:0008006" key="3">
    <source>
        <dbReference type="Google" id="ProtNLM"/>
    </source>
</evidence>
<dbReference type="KEGG" id="sze:AW14_08220"/>
<dbReference type="PANTHER" id="PTHR17985:SF8">
    <property type="entry name" value="TRANSPORT AND GOLGI ORGANIZATION PROTEIN 2 HOMOLOG"/>
    <property type="match status" value="1"/>
</dbReference>
<dbReference type="InterPro" id="IPR008551">
    <property type="entry name" value="TANGO2"/>
</dbReference>